<dbReference type="PROSITE" id="PS51192">
    <property type="entry name" value="HELICASE_ATP_BIND_1"/>
    <property type="match status" value="1"/>
</dbReference>
<dbReference type="Gene3D" id="3.40.50.300">
    <property type="entry name" value="P-loop containing nucleotide triphosphate hydrolases"/>
    <property type="match status" value="2"/>
</dbReference>
<feature type="domain" description="Helicase ATP-binding" evidence="1">
    <location>
        <begin position="37"/>
        <end position="212"/>
    </location>
</feature>
<dbReference type="PANTHER" id="PTHR47396">
    <property type="entry name" value="TYPE I RESTRICTION ENZYME ECOKI R PROTEIN"/>
    <property type="match status" value="1"/>
</dbReference>
<dbReference type="GO" id="GO:0005829">
    <property type="term" value="C:cytosol"/>
    <property type="evidence" value="ECO:0007669"/>
    <property type="project" value="TreeGrafter"/>
</dbReference>
<dbReference type="InterPro" id="IPR027417">
    <property type="entry name" value="P-loop_NTPase"/>
</dbReference>
<dbReference type="PANTHER" id="PTHR47396:SF1">
    <property type="entry name" value="ATP-DEPENDENT HELICASE IRC3-RELATED"/>
    <property type="match status" value="1"/>
</dbReference>
<protein>
    <recommendedName>
        <fullName evidence="1">Helicase ATP-binding domain-containing protein</fullName>
    </recommendedName>
</protein>
<dbReference type="InterPro" id="IPR006935">
    <property type="entry name" value="Helicase/UvrB_N"/>
</dbReference>
<gene>
    <name evidence="2" type="ORF">LCGC14_1686930</name>
</gene>
<proteinExistence type="predicted"/>
<reference evidence="2" key="1">
    <citation type="journal article" date="2015" name="Nature">
        <title>Complex archaea that bridge the gap between prokaryotes and eukaryotes.</title>
        <authorList>
            <person name="Spang A."/>
            <person name="Saw J.H."/>
            <person name="Jorgensen S.L."/>
            <person name="Zaremba-Niedzwiedzka K."/>
            <person name="Martijn J."/>
            <person name="Lind A.E."/>
            <person name="van Eijk R."/>
            <person name="Schleper C."/>
            <person name="Guy L."/>
            <person name="Ettema T.J."/>
        </authorList>
    </citation>
    <scope>NUCLEOTIDE SEQUENCE</scope>
</reference>
<dbReference type="InterPro" id="IPR014001">
    <property type="entry name" value="Helicase_ATP-bd"/>
</dbReference>
<dbReference type="GO" id="GO:0005524">
    <property type="term" value="F:ATP binding"/>
    <property type="evidence" value="ECO:0007669"/>
    <property type="project" value="InterPro"/>
</dbReference>
<dbReference type="Pfam" id="PF00271">
    <property type="entry name" value="Helicase_C"/>
    <property type="match status" value="1"/>
</dbReference>
<organism evidence="2">
    <name type="scientific">marine sediment metagenome</name>
    <dbReference type="NCBI Taxonomy" id="412755"/>
    <lineage>
        <taxon>unclassified sequences</taxon>
        <taxon>metagenomes</taxon>
        <taxon>ecological metagenomes</taxon>
    </lineage>
</organism>
<dbReference type="Pfam" id="PF04851">
    <property type="entry name" value="ResIII"/>
    <property type="match status" value="1"/>
</dbReference>
<dbReference type="SUPFAM" id="SSF52540">
    <property type="entry name" value="P-loop containing nucleoside triphosphate hydrolases"/>
    <property type="match status" value="1"/>
</dbReference>
<dbReference type="GO" id="GO:0016787">
    <property type="term" value="F:hydrolase activity"/>
    <property type="evidence" value="ECO:0007669"/>
    <property type="project" value="InterPro"/>
</dbReference>
<dbReference type="InterPro" id="IPR001650">
    <property type="entry name" value="Helicase_C-like"/>
</dbReference>
<dbReference type="EMBL" id="LAZR01014699">
    <property type="protein sequence ID" value="KKM16330.1"/>
    <property type="molecule type" value="Genomic_DNA"/>
</dbReference>
<evidence type="ECO:0000259" key="1">
    <source>
        <dbReference type="PROSITE" id="PS51192"/>
    </source>
</evidence>
<comment type="caution">
    <text evidence="2">The sequence shown here is derived from an EMBL/GenBank/DDBJ whole genome shotgun (WGS) entry which is preliminary data.</text>
</comment>
<sequence length="736" mass="86223">MLLIVKTSKGVNPLPSMNSTYLPRLYQEKIEILNQIISHLNNYKIGYINVPTGWGKTFLSKHLINRNLENGKKVLFITSRNKQLLSQTYYRDEPNEIPLFSNSICLSSDFSISKWEEDEIINYIQKNDIRLVFASLQTILSKKKKHLSNFFITYFQLFIIDEIHNFIKNKGNELIDEINLKNEDSYIFGMTATPTQGVIGNLKWVEEIHENMKQIYHKTISECILDRQLSPLNYSIIRNNVNIEDIFDFGENLKGLETTELYMDMKNIDQIIKKTQLAKQIYDEKIDPNSKTLIFCSPIRNIIQNIKNNQKKVQSFHAKLSSAIFNNEINLKFISEISLNNKTKNDTFKRAVFLSSDLKNIESKEIIRDFKNPNKPPFILCTVGKLVEGFDFPQLKNLILLRPTLSMRLFEQQVGRVIRKHELKDVGNIFEIVDSINFDSLYEKFGDLIFSDKKLKKILMLNPEHRIENLFIQKSDDVAVFNKKLVKVKEYFKEKIDIEKIEFKKSEKIFKEFIKQIPPLDFRVKIFLKSLKLISNKLEGKAYFENKLHILLDLASKFNMVTKNDFNKVIKLIPLIDEIINYVREDPNHSGNAKKYKPKLLNEISWFIKLKIISDLEKTHDLPKRERRLYLSSLGFKDSDINITNLKIACLDQVKRISPEKLLKSIKNSFKTINFLLKNMNSKSSPLDFSTQALTKIINISKGNLIWCEVFYLEEMSSIYNNVENQKVIKQFKIRI</sequence>
<name>A0A0F9KM06_9ZZZZ</name>
<accession>A0A0F9KM06</accession>
<dbReference type="AlphaFoldDB" id="A0A0F9KM06"/>
<dbReference type="InterPro" id="IPR050742">
    <property type="entry name" value="Helicase_Restrict-Modif_Enz"/>
</dbReference>
<evidence type="ECO:0000313" key="2">
    <source>
        <dbReference type="EMBL" id="KKM16330.1"/>
    </source>
</evidence>
<dbReference type="GO" id="GO:0003677">
    <property type="term" value="F:DNA binding"/>
    <property type="evidence" value="ECO:0007669"/>
    <property type="project" value="InterPro"/>
</dbReference>
<dbReference type="SMART" id="SM00487">
    <property type="entry name" value="DEXDc"/>
    <property type="match status" value="1"/>
</dbReference>